<dbReference type="EMBL" id="JARAKF010000001">
    <property type="protein sequence ID" value="MDU8996475.1"/>
    <property type="molecule type" value="Genomic_DNA"/>
</dbReference>
<accession>A0ABU3URB9</accession>
<protein>
    <submittedName>
        <fullName evidence="4">Phosphoribosyltransferase family protein</fullName>
    </submittedName>
</protein>
<feature type="region of interest" description="Disordered" evidence="1">
    <location>
        <begin position="216"/>
        <end position="235"/>
    </location>
</feature>
<reference evidence="4 5" key="1">
    <citation type="submission" date="2023-02" db="EMBL/GenBank/DDBJ databases">
        <authorList>
            <person name="Maleckis M."/>
        </authorList>
    </citation>
    <scope>NUCLEOTIDE SEQUENCE [LARGE SCALE GENOMIC DNA]</scope>
    <source>
        <strain evidence="4 5">P8-A2</strain>
    </source>
</reference>
<comment type="caution">
    <text evidence="4">The sequence shown here is derived from an EMBL/GenBank/DDBJ whole genome shotgun (WGS) entry which is preliminary data.</text>
</comment>
<organism evidence="4 5">
    <name type="scientific">Streptomyces mirabilis</name>
    <dbReference type="NCBI Taxonomy" id="68239"/>
    <lineage>
        <taxon>Bacteria</taxon>
        <taxon>Bacillati</taxon>
        <taxon>Actinomycetota</taxon>
        <taxon>Actinomycetes</taxon>
        <taxon>Kitasatosporales</taxon>
        <taxon>Streptomycetaceae</taxon>
        <taxon>Streptomyces</taxon>
    </lineage>
</organism>
<sequence length="453" mass="47597">MYFADRIDAGRQLAARLHHLKGQDLVVVGLPRGGVPVAAQVAEALGAPLDVCLVRKLGVPFQPELAMGAIGEEGVRVINEEVLRGTGVTDRALAAVEEHERGVLQQRARHYRGERQPARYEGRTVLVVDDGLATGSTALAACRIARARGASRIVLAVPVAPHDWSARLGGAADEGVCLHTPRLFYAIGQFYTDFGQTSDEEVIACLEHNRAVHARSDAPQAAAGSASPEDAPLPYDGEVRIPATGAALDGRLTVPRGAPGVVLFAHGSGSSRKSPRNRFVATGLNRAGLGTLLFDLLTEAEAVNRDNVFDTALLARRLIQATEWLREQPGTEGMAFGYFGASTGAAAALWAAAEPAADVAAVVSRGGRPDLAGARLPEVKAPTLLVVGGRDHVVLDLNRQAAARLSCEHRLAVVPGATHLFEEPGTLESVTELATEWFTGHLASAVPSAGARG</sequence>
<dbReference type="InterPro" id="IPR029058">
    <property type="entry name" value="AB_hydrolase_fold"/>
</dbReference>
<name>A0ABU3URB9_9ACTN</name>
<feature type="domain" description="Phosphoribosyltransferase" evidence="2">
    <location>
        <begin position="7"/>
        <end position="161"/>
    </location>
</feature>
<evidence type="ECO:0000259" key="3">
    <source>
        <dbReference type="Pfam" id="PF01738"/>
    </source>
</evidence>
<keyword evidence="4" id="KW-0328">Glycosyltransferase</keyword>
<evidence type="ECO:0000259" key="2">
    <source>
        <dbReference type="Pfam" id="PF00156"/>
    </source>
</evidence>
<feature type="domain" description="Dienelactone hydrolase" evidence="3">
    <location>
        <begin position="312"/>
        <end position="427"/>
    </location>
</feature>
<keyword evidence="4" id="KW-0808">Transferase</keyword>
<dbReference type="Gene3D" id="3.40.50.1820">
    <property type="entry name" value="alpha/beta hydrolase"/>
    <property type="match status" value="1"/>
</dbReference>
<dbReference type="RefSeq" id="WP_316734154.1">
    <property type="nucleotide sequence ID" value="NZ_JARAKF010000001.1"/>
</dbReference>
<evidence type="ECO:0000313" key="5">
    <source>
        <dbReference type="Proteomes" id="UP001257627"/>
    </source>
</evidence>
<keyword evidence="5" id="KW-1185">Reference proteome</keyword>
<dbReference type="Gene3D" id="3.40.50.2020">
    <property type="match status" value="1"/>
</dbReference>
<gene>
    <name evidence="4" type="ORF">PU648_29840</name>
</gene>
<evidence type="ECO:0000256" key="1">
    <source>
        <dbReference type="SAM" id="MobiDB-lite"/>
    </source>
</evidence>
<dbReference type="SUPFAM" id="SSF53474">
    <property type="entry name" value="alpha/beta-Hydrolases"/>
    <property type="match status" value="1"/>
</dbReference>
<dbReference type="GO" id="GO:0016757">
    <property type="term" value="F:glycosyltransferase activity"/>
    <property type="evidence" value="ECO:0007669"/>
    <property type="project" value="UniProtKB-KW"/>
</dbReference>
<dbReference type="Pfam" id="PF00156">
    <property type="entry name" value="Pribosyltran"/>
    <property type="match status" value="1"/>
</dbReference>
<dbReference type="Pfam" id="PF01738">
    <property type="entry name" value="DLH"/>
    <property type="match status" value="1"/>
</dbReference>
<evidence type="ECO:0000313" key="4">
    <source>
        <dbReference type="EMBL" id="MDU8996475.1"/>
    </source>
</evidence>
<dbReference type="Proteomes" id="UP001257627">
    <property type="component" value="Unassembled WGS sequence"/>
</dbReference>
<dbReference type="SUPFAM" id="SSF53271">
    <property type="entry name" value="PRTase-like"/>
    <property type="match status" value="1"/>
</dbReference>
<dbReference type="InterPro" id="IPR000836">
    <property type="entry name" value="PRTase_dom"/>
</dbReference>
<proteinExistence type="predicted"/>
<dbReference type="InterPro" id="IPR029057">
    <property type="entry name" value="PRTase-like"/>
</dbReference>
<dbReference type="Gene3D" id="3.30.1310.20">
    <property type="entry name" value="PRTase-like"/>
    <property type="match status" value="1"/>
</dbReference>
<dbReference type="InterPro" id="IPR002925">
    <property type="entry name" value="Dienelactn_hydro"/>
</dbReference>
<dbReference type="CDD" id="cd06223">
    <property type="entry name" value="PRTases_typeI"/>
    <property type="match status" value="1"/>
</dbReference>